<gene>
    <name evidence="5" type="ORF">V8G54_034787</name>
</gene>
<dbReference type="InterPro" id="IPR048318">
    <property type="entry name" value="ATG5_UblB"/>
</dbReference>
<evidence type="ECO:0000256" key="1">
    <source>
        <dbReference type="RuleBase" id="RU361202"/>
    </source>
</evidence>
<name>A0AAQ3MEI3_VIGMU</name>
<evidence type="ECO:0000313" key="6">
    <source>
        <dbReference type="Proteomes" id="UP001374535"/>
    </source>
</evidence>
<dbReference type="GO" id="GO:0005776">
    <property type="term" value="C:autophagosome"/>
    <property type="evidence" value="ECO:0007669"/>
    <property type="project" value="TreeGrafter"/>
</dbReference>
<evidence type="ECO:0000256" key="2">
    <source>
        <dbReference type="SAM" id="MobiDB-lite"/>
    </source>
</evidence>
<dbReference type="Gene3D" id="3.10.20.90">
    <property type="entry name" value="Phosphatidylinositol 3-kinase Catalytic Subunit, Chain A, domain 1"/>
    <property type="match status" value="1"/>
</dbReference>
<dbReference type="GO" id="GO:0034727">
    <property type="term" value="P:piecemeal microautophagy of the nucleus"/>
    <property type="evidence" value="ECO:0007669"/>
    <property type="project" value="TreeGrafter"/>
</dbReference>
<keyword evidence="1" id="KW-1017">Isopeptide bond</keyword>
<keyword evidence="1" id="KW-0963">Cytoplasm</keyword>
<accession>A0AAQ3MEI3</accession>
<protein>
    <recommendedName>
        <fullName evidence="1">Autophagy protein 5</fullName>
    </recommendedName>
</protein>
<dbReference type="GO" id="GO:0034274">
    <property type="term" value="C:Atg12-Atg5-Atg16 complex"/>
    <property type="evidence" value="ECO:0007669"/>
    <property type="project" value="TreeGrafter"/>
</dbReference>
<dbReference type="GO" id="GO:0006995">
    <property type="term" value="P:cellular response to nitrogen starvation"/>
    <property type="evidence" value="ECO:0007669"/>
    <property type="project" value="TreeGrafter"/>
</dbReference>
<comment type="subcellular location">
    <subcellularLocation>
        <location evidence="1">Cytoplasm</location>
    </subcellularLocation>
</comment>
<dbReference type="GO" id="GO:0034045">
    <property type="term" value="C:phagophore assembly site membrane"/>
    <property type="evidence" value="ECO:0007669"/>
    <property type="project" value="TreeGrafter"/>
</dbReference>
<keyword evidence="6" id="KW-1185">Reference proteome</keyword>
<comment type="similarity">
    <text evidence="1">Belongs to the ATG5 family.</text>
</comment>
<reference evidence="5 6" key="1">
    <citation type="journal article" date="2023" name="Life. Sci Alliance">
        <title>Evolutionary insights into 3D genome organization and epigenetic landscape of Vigna mungo.</title>
        <authorList>
            <person name="Junaid A."/>
            <person name="Singh B."/>
            <person name="Bhatia S."/>
        </authorList>
    </citation>
    <scope>NUCLEOTIDE SEQUENCE [LARGE SCALE GENOMIC DNA]</scope>
    <source>
        <strain evidence="5">Urdbean</strain>
    </source>
</reference>
<dbReference type="PANTHER" id="PTHR13040">
    <property type="entry name" value="AUTOPHAGY PROTEIN 5"/>
    <property type="match status" value="1"/>
</dbReference>
<keyword evidence="1" id="KW-0813">Transport</keyword>
<dbReference type="GO" id="GO:0000422">
    <property type="term" value="P:autophagy of mitochondrion"/>
    <property type="evidence" value="ECO:0007669"/>
    <property type="project" value="TreeGrafter"/>
</dbReference>
<sequence>MSQPDQVELWDSVLKGTVVNYLSVGVDGVGYNIKEKGNLISLPSKGARVPSALVIYGEFVLLPFDLRLVSTVSTHALQLKLGTSEDEYTENVSSVLIKSPQSTGDTDVTGQVKTGRIPVRLYLWTVNEEFDDFEDAPQIDNWDKVSYINRPVELYKEDGKYFSLNDAVKRILPEFFLENSFVIEGDTDINQSGEEGERSSDPGSSCNAAEIAEIKFVRIQGIEPILDIPFSWVVNNLMNPEYFLHMCISSKSHRSIFGLNVPNRPQWKKLHFYGSFSPFRPLELSFFLISVKFSLQELFSTADTVVYRYCCFSVRGEGIEMLRGHVSGEVWVKERCEIGFRKIKNKRRKKVRESCAWADIDKVKNGYLFIDGFVVAEHGVSVVELMKKKNEGCRKESYMKGFYEKGIRVSDSVLTVVVAIIIVVVFAVLSVSWTRHGCLQSSRSFDEQVNGSTLIFHEVYFNFEQAIDRGAASIDFWSRRLLMRKSVPCEDHSFSPEGISPGGMSTDPTPMNTDPSPMKTDTTPMKNDSTPLKTFVRKGSRRRVKSRALKTPYTGTLAIKYDLDGLKGHTEHFALNRQTSLVKCVTWINSLIPEHDVQNSKVSFRTNILNMQCKSRQSLTDVIVGPLCY</sequence>
<feature type="region of interest" description="Disordered" evidence="2">
    <location>
        <begin position="494"/>
        <end position="514"/>
    </location>
</feature>
<evidence type="ECO:0000259" key="4">
    <source>
        <dbReference type="Pfam" id="PF04106"/>
    </source>
</evidence>
<dbReference type="FunFam" id="3.10.20.90:FF:000370">
    <property type="entry name" value="Autophagy protein 5"/>
    <property type="match status" value="1"/>
</dbReference>
<keyword evidence="3" id="KW-1133">Transmembrane helix</keyword>
<organism evidence="5 6">
    <name type="scientific">Vigna mungo</name>
    <name type="common">Black gram</name>
    <name type="synonym">Phaseolus mungo</name>
    <dbReference type="NCBI Taxonomy" id="3915"/>
    <lineage>
        <taxon>Eukaryota</taxon>
        <taxon>Viridiplantae</taxon>
        <taxon>Streptophyta</taxon>
        <taxon>Embryophyta</taxon>
        <taxon>Tracheophyta</taxon>
        <taxon>Spermatophyta</taxon>
        <taxon>Magnoliopsida</taxon>
        <taxon>eudicotyledons</taxon>
        <taxon>Gunneridae</taxon>
        <taxon>Pentapetalae</taxon>
        <taxon>rosids</taxon>
        <taxon>fabids</taxon>
        <taxon>Fabales</taxon>
        <taxon>Fabaceae</taxon>
        <taxon>Papilionoideae</taxon>
        <taxon>50 kb inversion clade</taxon>
        <taxon>NPAAA clade</taxon>
        <taxon>indigoferoid/millettioid clade</taxon>
        <taxon>Phaseoleae</taxon>
        <taxon>Vigna</taxon>
    </lineage>
</organism>
<dbReference type="Pfam" id="PF04106">
    <property type="entry name" value="ATG5_UblB"/>
    <property type="match status" value="1"/>
</dbReference>
<keyword evidence="1" id="KW-0072">Autophagy</keyword>
<dbReference type="GO" id="GO:0019776">
    <property type="term" value="F:Atg8-family ligase activity"/>
    <property type="evidence" value="ECO:0007669"/>
    <property type="project" value="TreeGrafter"/>
</dbReference>
<dbReference type="InterPro" id="IPR007239">
    <property type="entry name" value="Atg5"/>
</dbReference>
<proteinExistence type="inferred from homology"/>
<evidence type="ECO:0000256" key="3">
    <source>
        <dbReference type="SAM" id="Phobius"/>
    </source>
</evidence>
<feature type="domain" description="Autophagy protein ATG5 UblB" evidence="4">
    <location>
        <begin position="116"/>
        <end position="248"/>
    </location>
</feature>
<dbReference type="EMBL" id="CP144690">
    <property type="protein sequence ID" value="WVY89273.1"/>
    <property type="molecule type" value="Genomic_DNA"/>
</dbReference>
<evidence type="ECO:0000313" key="5">
    <source>
        <dbReference type="EMBL" id="WVY89273.1"/>
    </source>
</evidence>
<dbReference type="AlphaFoldDB" id="A0AAQ3MEI3"/>
<feature type="transmembrane region" description="Helical" evidence="3">
    <location>
        <begin position="413"/>
        <end position="433"/>
    </location>
</feature>
<keyword evidence="3" id="KW-0812">Transmembrane</keyword>
<dbReference type="GO" id="GO:0061908">
    <property type="term" value="C:phagophore"/>
    <property type="evidence" value="ECO:0007669"/>
    <property type="project" value="TreeGrafter"/>
</dbReference>
<dbReference type="GO" id="GO:0044233">
    <property type="term" value="C:mitochondria-associated endoplasmic reticulum membrane contact site"/>
    <property type="evidence" value="ECO:0007669"/>
    <property type="project" value="TreeGrafter"/>
</dbReference>
<dbReference type="Proteomes" id="UP001374535">
    <property type="component" value="Chromosome 11"/>
</dbReference>
<keyword evidence="1" id="KW-0832">Ubl conjugation</keyword>
<keyword evidence="3" id="KW-0472">Membrane</keyword>
<dbReference type="PANTHER" id="PTHR13040:SF2">
    <property type="entry name" value="AUTOPHAGY PROTEIN 5"/>
    <property type="match status" value="1"/>
</dbReference>
<comment type="subunit">
    <text evidence="1">Conjugated with ATG12.</text>
</comment>
<comment type="function">
    <text evidence="1">Required for autophagy.</text>
</comment>